<keyword evidence="3" id="KW-1185">Reference proteome</keyword>
<evidence type="ECO:0000313" key="2">
    <source>
        <dbReference type="EMBL" id="MFD2803206.1"/>
    </source>
</evidence>
<dbReference type="Pfam" id="PF01883">
    <property type="entry name" value="FeS_assembly_P"/>
    <property type="match status" value="1"/>
</dbReference>
<dbReference type="RefSeq" id="WP_377394705.1">
    <property type="nucleotide sequence ID" value="NZ_JBHSAN010000054.1"/>
</dbReference>
<gene>
    <name evidence="2" type="ORF">ACFS2C_27830</name>
</gene>
<dbReference type="Proteomes" id="UP001597478">
    <property type="component" value="Unassembled WGS sequence"/>
</dbReference>
<dbReference type="EMBL" id="JBHUOF010000049">
    <property type="protein sequence ID" value="MFD2803206.1"/>
    <property type="molecule type" value="Genomic_DNA"/>
</dbReference>
<organism evidence="2 3">
    <name type="scientific">Prauserella oleivorans</name>
    <dbReference type="NCBI Taxonomy" id="1478153"/>
    <lineage>
        <taxon>Bacteria</taxon>
        <taxon>Bacillati</taxon>
        <taxon>Actinomycetota</taxon>
        <taxon>Actinomycetes</taxon>
        <taxon>Pseudonocardiales</taxon>
        <taxon>Pseudonocardiaceae</taxon>
        <taxon>Prauserella</taxon>
    </lineage>
</organism>
<protein>
    <submittedName>
        <fullName evidence="2">Iron-sulfur cluster assembly protein</fullName>
    </submittedName>
</protein>
<accession>A0ABW5WIB2</accession>
<dbReference type="SUPFAM" id="SSF117916">
    <property type="entry name" value="Fe-S cluster assembly (FSCA) domain-like"/>
    <property type="match status" value="1"/>
</dbReference>
<dbReference type="Gene3D" id="3.30.300.130">
    <property type="entry name" value="Fe-S cluster assembly (FSCA)"/>
    <property type="match status" value="1"/>
</dbReference>
<evidence type="ECO:0000259" key="1">
    <source>
        <dbReference type="Pfam" id="PF01883"/>
    </source>
</evidence>
<sequence length="246" mass="26962">MTATGTLAERAWQALSSVRDPELDQPITDLGFVLAATVRDGGVSVRLRLPTYFCAPNFAYLMVADAYDALIALPEFEWAEVRLTDHFAAEEINAGVAAREGFAGTFAGESLGELDDLRRTFRRKAHLACLERACRTLLDSGWQIDALAGTTLGDLPESAERDSLVRRRAELGLSTTPDSPLFVDDDGTPVSEEKLAARLRFAKTVRVSIDGNAGWCRGLLRTRYGEDVDAEPDVRVPRSRTQEEAS</sequence>
<dbReference type="InterPro" id="IPR002744">
    <property type="entry name" value="MIP18-like"/>
</dbReference>
<name>A0ABW5WIB2_9PSEU</name>
<feature type="domain" description="MIP18 family-like" evidence="1">
    <location>
        <begin position="10"/>
        <end position="81"/>
    </location>
</feature>
<reference evidence="3" key="1">
    <citation type="journal article" date="2019" name="Int. J. Syst. Evol. Microbiol.">
        <title>The Global Catalogue of Microorganisms (GCM) 10K type strain sequencing project: providing services to taxonomists for standard genome sequencing and annotation.</title>
        <authorList>
            <consortium name="The Broad Institute Genomics Platform"/>
            <consortium name="The Broad Institute Genome Sequencing Center for Infectious Disease"/>
            <person name="Wu L."/>
            <person name="Ma J."/>
        </authorList>
    </citation>
    <scope>NUCLEOTIDE SEQUENCE [LARGE SCALE GENOMIC DNA]</scope>
    <source>
        <strain evidence="3">IBRC-M 10906</strain>
    </source>
</reference>
<dbReference type="InterPro" id="IPR034904">
    <property type="entry name" value="FSCA_dom_sf"/>
</dbReference>
<evidence type="ECO:0000313" key="3">
    <source>
        <dbReference type="Proteomes" id="UP001597478"/>
    </source>
</evidence>
<proteinExistence type="predicted"/>
<comment type="caution">
    <text evidence="2">The sequence shown here is derived from an EMBL/GenBank/DDBJ whole genome shotgun (WGS) entry which is preliminary data.</text>
</comment>